<dbReference type="InterPro" id="IPR011051">
    <property type="entry name" value="RmlC_Cupin_sf"/>
</dbReference>
<dbReference type="PANTHER" id="PTHR36448:SF2">
    <property type="entry name" value="CUPIN TYPE-1 DOMAIN-CONTAINING PROTEIN"/>
    <property type="match status" value="1"/>
</dbReference>
<reference evidence="1" key="1">
    <citation type="submission" date="2018-05" db="EMBL/GenBank/DDBJ databases">
        <authorList>
            <person name="Lanie J.A."/>
            <person name="Ng W.-L."/>
            <person name="Kazmierczak K.M."/>
            <person name="Andrzejewski T.M."/>
            <person name="Davidsen T.M."/>
            <person name="Wayne K.J."/>
            <person name="Tettelin H."/>
            <person name="Glass J.I."/>
            <person name="Rusch D."/>
            <person name="Podicherti R."/>
            <person name="Tsui H.-C.T."/>
            <person name="Winkler M.E."/>
        </authorList>
    </citation>
    <scope>NUCLEOTIDE SEQUENCE</scope>
</reference>
<gene>
    <name evidence="1" type="ORF">METZ01_LOCUS389474</name>
</gene>
<feature type="non-terminal residue" evidence="1">
    <location>
        <position position="1"/>
    </location>
</feature>
<proteinExistence type="predicted"/>
<dbReference type="EMBL" id="UINC01146093">
    <property type="protein sequence ID" value="SVD36620.1"/>
    <property type="molecule type" value="Genomic_DNA"/>
</dbReference>
<dbReference type="SUPFAM" id="SSF51182">
    <property type="entry name" value="RmlC-like cupins"/>
    <property type="match status" value="1"/>
</dbReference>
<evidence type="ECO:0000313" key="1">
    <source>
        <dbReference type="EMBL" id="SVD36620.1"/>
    </source>
</evidence>
<protein>
    <recommendedName>
        <fullName evidence="2">Cupin type-1 domain-containing protein</fullName>
    </recommendedName>
</protein>
<name>A0A382UQY9_9ZZZZ</name>
<sequence>GGPTGQEVEVTAGDACVIPAGVVHRRIDDAPGYSVVGAYPHHQVPDCCVLSEADARLADVHPDAAELVIKVIGEDKLKAVKTSIAATVLPATDPLSGSAGPITELWLGQ</sequence>
<evidence type="ECO:0008006" key="2">
    <source>
        <dbReference type="Google" id="ProtNLM"/>
    </source>
</evidence>
<accession>A0A382UQY9</accession>
<dbReference type="InterPro" id="IPR047121">
    <property type="entry name" value="YjiB-like"/>
</dbReference>
<dbReference type="AlphaFoldDB" id="A0A382UQY9"/>
<dbReference type="PANTHER" id="PTHR36448">
    <property type="entry name" value="BLR7373 PROTEIN"/>
    <property type="match status" value="1"/>
</dbReference>
<organism evidence="1">
    <name type="scientific">marine metagenome</name>
    <dbReference type="NCBI Taxonomy" id="408172"/>
    <lineage>
        <taxon>unclassified sequences</taxon>
        <taxon>metagenomes</taxon>
        <taxon>ecological metagenomes</taxon>
    </lineage>
</organism>